<evidence type="ECO:0000313" key="4">
    <source>
        <dbReference type="Proteomes" id="UP000253250"/>
    </source>
</evidence>
<dbReference type="RefSeq" id="WP_114282075.1">
    <property type="nucleotide sequence ID" value="NZ_PSYR01000001.1"/>
</dbReference>
<reference evidence="3 4" key="1">
    <citation type="submission" date="2018-02" db="EMBL/GenBank/DDBJ databases">
        <title>Insights into the biology of acidophilic members of the Acidiferrobacteraceae family derived from comparative genomic analyses.</title>
        <authorList>
            <person name="Issotta F."/>
            <person name="Thyssen C."/>
            <person name="Mena C."/>
            <person name="Moya A."/>
            <person name="Bellenberg S."/>
            <person name="Sproer C."/>
            <person name="Covarrubias P.C."/>
            <person name="Sand W."/>
            <person name="Quatrini R."/>
            <person name="Vera M."/>
        </authorList>
    </citation>
    <scope>NUCLEOTIDE SEQUENCE [LARGE SCALE GENOMIC DNA]</scope>
    <source>
        <strain evidence="4">m-1</strain>
    </source>
</reference>
<dbReference type="AlphaFoldDB" id="A0A368HJQ9"/>
<dbReference type="InterPro" id="IPR011146">
    <property type="entry name" value="HIT-like"/>
</dbReference>
<dbReference type="OrthoDB" id="9799145at2"/>
<feature type="domain" description="HIT" evidence="2">
    <location>
        <begin position="39"/>
        <end position="105"/>
    </location>
</feature>
<comment type="caution">
    <text evidence="3">The sequence shown here is derived from an EMBL/GenBank/DDBJ whole genome shotgun (WGS) entry which is preliminary data.</text>
</comment>
<name>A0A368HJQ9_9GAMM</name>
<feature type="short sequence motif" description="Histidine triad motif" evidence="1">
    <location>
        <begin position="90"/>
        <end position="94"/>
    </location>
</feature>
<organism evidence="3 4">
    <name type="scientific">Acidiferrobacter thiooxydans</name>
    <dbReference type="NCBI Taxonomy" id="163359"/>
    <lineage>
        <taxon>Bacteria</taxon>
        <taxon>Pseudomonadati</taxon>
        <taxon>Pseudomonadota</taxon>
        <taxon>Gammaproteobacteria</taxon>
        <taxon>Acidiferrobacterales</taxon>
        <taxon>Acidiferrobacteraceae</taxon>
        <taxon>Acidiferrobacter</taxon>
    </lineage>
</organism>
<proteinExistence type="predicted"/>
<accession>A0A368HJQ9</accession>
<dbReference type="GO" id="GO:0003824">
    <property type="term" value="F:catalytic activity"/>
    <property type="evidence" value="ECO:0007669"/>
    <property type="project" value="InterPro"/>
</dbReference>
<dbReference type="Proteomes" id="UP000253250">
    <property type="component" value="Unassembled WGS sequence"/>
</dbReference>
<evidence type="ECO:0000259" key="2">
    <source>
        <dbReference type="PROSITE" id="PS51084"/>
    </source>
</evidence>
<dbReference type="InterPro" id="IPR036265">
    <property type="entry name" value="HIT-like_sf"/>
</dbReference>
<dbReference type="Pfam" id="PF01230">
    <property type="entry name" value="HIT"/>
    <property type="match status" value="1"/>
</dbReference>
<keyword evidence="4" id="KW-1185">Reference proteome</keyword>
<dbReference type="SUPFAM" id="SSF54197">
    <property type="entry name" value="HIT-like"/>
    <property type="match status" value="1"/>
</dbReference>
<protein>
    <submittedName>
        <fullName evidence="3">HIT family protein</fullName>
    </submittedName>
</protein>
<dbReference type="PROSITE" id="PS51084">
    <property type="entry name" value="HIT_2"/>
    <property type="match status" value="1"/>
</dbReference>
<sequence length="143" mass="16196">MTDTRCPLCDLDEKDGLWANEDCLVVLAQAAGVGTICRVVWRDHVREMSDLAPTERRAFMDTVFAVEAVLRQQAWPTKMNLASLGNLVPHLHWHVIPRYEDDAYFPDAIWGAARRPGAQHLLNEDLVRAALYEALGQSRKSRL</sequence>
<dbReference type="EMBL" id="PSYR01000001">
    <property type="protein sequence ID" value="RCN58255.1"/>
    <property type="molecule type" value="Genomic_DNA"/>
</dbReference>
<evidence type="ECO:0000313" key="3">
    <source>
        <dbReference type="EMBL" id="RCN58255.1"/>
    </source>
</evidence>
<gene>
    <name evidence="3" type="ORF">C4900_00150</name>
</gene>
<evidence type="ECO:0000256" key="1">
    <source>
        <dbReference type="PROSITE-ProRule" id="PRU00464"/>
    </source>
</evidence>
<dbReference type="Gene3D" id="3.30.428.10">
    <property type="entry name" value="HIT-like"/>
    <property type="match status" value="1"/>
</dbReference>